<evidence type="ECO:0000256" key="1">
    <source>
        <dbReference type="SAM" id="MobiDB-lite"/>
    </source>
</evidence>
<reference evidence="2 3" key="1">
    <citation type="submission" date="2024-01" db="EMBL/GenBank/DDBJ databases">
        <title>Genome assemblies of Stephania.</title>
        <authorList>
            <person name="Yang L."/>
        </authorList>
    </citation>
    <scope>NUCLEOTIDE SEQUENCE [LARGE SCALE GENOMIC DNA]</scope>
    <source>
        <strain evidence="2">YNDBR</strain>
        <tissue evidence="2">Leaf</tissue>
    </source>
</reference>
<evidence type="ECO:0000313" key="2">
    <source>
        <dbReference type="EMBL" id="KAK9106978.1"/>
    </source>
</evidence>
<keyword evidence="3" id="KW-1185">Reference proteome</keyword>
<feature type="region of interest" description="Disordered" evidence="1">
    <location>
        <begin position="1"/>
        <end position="39"/>
    </location>
</feature>
<dbReference type="Proteomes" id="UP001420932">
    <property type="component" value="Unassembled WGS sequence"/>
</dbReference>
<protein>
    <submittedName>
        <fullName evidence="2">Uncharacterized protein</fullName>
    </submittedName>
</protein>
<dbReference type="EMBL" id="JBBNAF010000010">
    <property type="protein sequence ID" value="KAK9106978.1"/>
    <property type="molecule type" value="Genomic_DNA"/>
</dbReference>
<gene>
    <name evidence="2" type="ORF">Syun_022989</name>
</gene>
<organism evidence="2 3">
    <name type="scientific">Stephania yunnanensis</name>
    <dbReference type="NCBI Taxonomy" id="152371"/>
    <lineage>
        <taxon>Eukaryota</taxon>
        <taxon>Viridiplantae</taxon>
        <taxon>Streptophyta</taxon>
        <taxon>Embryophyta</taxon>
        <taxon>Tracheophyta</taxon>
        <taxon>Spermatophyta</taxon>
        <taxon>Magnoliopsida</taxon>
        <taxon>Ranunculales</taxon>
        <taxon>Menispermaceae</taxon>
        <taxon>Menispermoideae</taxon>
        <taxon>Cissampelideae</taxon>
        <taxon>Stephania</taxon>
    </lineage>
</organism>
<sequence>MANTVEGDGARSEHRGSSLTVVNVTENPSPNISRSESPITRSGPLFAEFVSSSSGYVSLGAGSSPQIELMTLFGNSLNQIVFMKLDRTNFLV</sequence>
<evidence type="ECO:0000313" key="3">
    <source>
        <dbReference type="Proteomes" id="UP001420932"/>
    </source>
</evidence>
<accession>A0AAP0HZ41</accession>
<comment type="caution">
    <text evidence="2">The sequence shown here is derived from an EMBL/GenBank/DDBJ whole genome shotgun (WGS) entry which is preliminary data.</text>
</comment>
<proteinExistence type="predicted"/>
<dbReference type="AlphaFoldDB" id="A0AAP0HZ41"/>
<feature type="compositionally biased region" description="Polar residues" evidence="1">
    <location>
        <begin position="17"/>
        <end position="39"/>
    </location>
</feature>
<name>A0AAP0HZ41_9MAGN</name>